<dbReference type="Pfam" id="PF08540">
    <property type="entry name" value="HMG_CoA_synt_C"/>
    <property type="match status" value="1"/>
</dbReference>
<dbReference type="Gene3D" id="3.40.47.10">
    <property type="match status" value="1"/>
</dbReference>
<reference evidence="5" key="1">
    <citation type="submission" date="2021-12" db="EMBL/GenBank/DDBJ databases">
        <title>Discovery of the Pendulisporaceae a myxobacterial family with distinct sporulation behavior and unique specialized metabolism.</title>
        <authorList>
            <person name="Garcia R."/>
            <person name="Popoff A."/>
            <person name="Bader C.D."/>
            <person name="Loehr J."/>
            <person name="Walesch S."/>
            <person name="Walt C."/>
            <person name="Boldt J."/>
            <person name="Bunk B."/>
            <person name="Haeckl F.J.F.P.J."/>
            <person name="Gunesch A.P."/>
            <person name="Birkelbach J."/>
            <person name="Nuebel U."/>
            <person name="Pietschmann T."/>
            <person name="Bach T."/>
            <person name="Mueller R."/>
        </authorList>
    </citation>
    <scope>NUCLEOTIDE SEQUENCE</scope>
    <source>
        <strain evidence="5">MSr11367</strain>
    </source>
</reference>
<evidence type="ECO:0000256" key="1">
    <source>
        <dbReference type="ARBA" id="ARBA00007061"/>
    </source>
</evidence>
<keyword evidence="2" id="KW-0808">Transferase</keyword>
<feature type="domain" description="Hydroxymethylglutaryl-coenzyme A synthase C-terminal" evidence="4">
    <location>
        <begin position="190"/>
        <end position="389"/>
    </location>
</feature>
<dbReference type="InterPro" id="IPR013528">
    <property type="entry name" value="HMG_CoA_synth_N"/>
</dbReference>
<evidence type="ECO:0000313" key="5">
    <source>
        <dbReference type="EMBL" id="WXB09502.1"/>
    </source>
</evidence>
<comment type="similarity">
    <text evidence="1">Belongs to the thiolase-like superfamily. HMG-CoA synthase family.</text>
</comment>
<dbReference type="InterPro" id="IPR016039">
    <property type="entry name" value="Thiolase-like"/>
</dbReference>
<dbReference type="Proteomes" id="UP001374803">
    <property type="component" value="Chromosome"/>
</dbReference>
<dbReference type="CDD" id="cd00827">
    <property type="entry name" value="init_cond_enzymes"/>
    <property type="match status" value="1"/>
</dbReference>
<dbReference type="RefSeq" id="WP_394839176.1">
    <property type="nucleotide sequence ID" value="NZ_CP089929.1"/>
</dbReference>
<dbReference type="EMBL" id="CP089983">
    <property type="protein sequence ID" value="WXB09502.1"/>
    <property type="molecule type" value="Genomic_DNA"/>
</dbReference>
<feature type="domain" description="Hydroxymethylglutaryl-coenzyme A synthase N-terminal" evidence="3">
    <location>
        <begin position="39"/>
        <end position="184"/>
    </location>
</feature>
<proteinExistence type="inferred from homology"/>
<evidence type="ECO:0000313" key="6">
    <source>
        <dbReference type="Proteomes" id="UP001374803"/>
    </source>
</evidence>
<protein>
    <recommendedName>
        <fullName evidence="7">Hydroxymethylglutaryl-CoA synthase</fullName>
    </recommendedName>
</protein>
<organism evidence="5 6">
    <name type="scientific">Pendulispora rubella</name>
    <dbReference type="NCBI Taxonomy" id="2741070"/>
    <lineage>
        <taxon>Bacteria</taxon>
        <taxon>Pseudomonadati</taxon>
        <taxon>Myxococcota</taxon>
        <taxon>Myxococcia</taxon>
        <taxon>Myxococcales</taxon>
        <taxon>Sorangiineae</taxon>
        <taxon>Pendulisporaceae</taxon>
        <taxon>Pendulispora</taxon>
    </lineage>
</organism>
<evidence type="ECO:0000256" key="2">
    <source>
        <dbReference type="ARBA" id="ARBA00022679"/>
    </source>
</evidence>
<accession>A0ABZ2LEY7</accession>
<name>A0ABZ2LEY7_9BACT</name>
<dbReference type="SUPFAM" id="SSF53901">
    <property type="entry name" value="Thiolase-like"/>
    <property type="match status" value="2"/>
</dbReference>
<dbReference type="Pfam" id="PF01154">
    <property type="entry name" value="HMG_CoA_synt_N"/>
    <property type="match status" value="1"/>
</dbReference>
<keyword evidence="6" id="KW-1185">Reference proteome</keyword>
<evidence type="ECO:0008006" key="7">
    <source>
        <dbReference type="Google" id="ProtNLM"/>
    </source>
</evidence>
<dbReference type="InterPro" id="IPR013746">
    <property type="entry name" value="HMG_CoA_synt_C_dom"/>
</dbReference>
<evidence type="ECO:0000259" key="3">
    <source>
        <dbReference type="Pfam" id="PF01154"/>
    </source>
</evidence>
<evidence type="ECO:0000259" key="4">
    <source>
        <dbReference type="Pfam" id="PF08540"/>
    </source>
</evidence>
<gene>
    <name evidence="5" type="ORF">LVJ94_20005</name>
</gene>
<sequence length="478" mass="52374">MTKVIGIDAYAVHVPRLYVDMATEWPTVRAPQLGEESPEKLRGKVTTGIGVKKMAVPDGHEDAATMAAMAAKRLIDENGIDPSEIGTLAIGTETTVDQSKSMAAYVLGMLESHYGKKLPHVSTPQVQFACIGATYALEAAANQFRAGENTRRYAIVIATDISKYPLASAGECTQGAGAVALLVCENPRLLVLEAGVTGTATRDERDFFRPNWSSTAVVDGKYSIDVYLDCIESALSEYTARSAAKRNGRGASGLYGELDHLLFHVPFPRMAEYAAARVFATLWENEPEFQPVLRELRDSLEKPDDHRELQRRLMKTEAFKAEFDRRIAPSLELTREVGNVYSASLYLAFASLVEQAAKKGEELEGRRLLFCSYGSGASAKVFSGRIATRWREVAGRASYGEELRAVGDGGRRVEIAIAEYERLHAHVEVERHVSKEVAIVGPPRSVLPPQGEFVLARIGQTTSAKITDVGYRYYAFTA</sequence>
<dbReference type="PANTHER" id="PTHR43323:SF2">
    <property type="entry name" value="HYDROXYMETHYLGLUTARYL-COA SYNTHASE"/>
    <property type="match status" value="1"/>
</dbReference>
<dbReference type="PANTHER" id="PTHR43323">
    <property type="entry name" value="3-HYDROXY-3-METHYLGLUTARYL COENZYME A SYNTHASE"/>
    <property type="match status" value="1"/>
</dbReference>